<dbReference type="AlphaFoldDB" id="A0A855GMC5"/>
<evidence type="ECO:0000313" key="1">
    <source>
        <dbReference type="EMBL" id="PKE27154.1"/>
    </source>
</evidence>
<accession>A0A855GMC5</accession>
<sequence>MFNPRKVDSFKKAPEFLRDAKNVEYTVGNVLLDGSKFSADTVVKAGTAVFRNAESNKFELVQESTPETMSGAVLTANDVKVFAKEDALAPAVREASVIKERTTGVTDNFIKATIGRFHFDV</sequence>
<dbReference type="Proteomes" id="UP000233482">
    <property type="component" value="Unassembled WGS sequence"/>
</dbReference>
<protein>
    <submittedName>
        <fullName evidence="1">Uncharacterized protein</fullName>
    </submittedName>
</protein>
<reference evidence="1 2" key="1">
    <citation type="submission" date="2017-12" db="EMBL/GenBank/DDBJ databases">
        <title>Genomics of Macrococcus caseolyticus.</title>
        <authorList>
            <person name="MacFadyen A.C."/>
            <person name="Paterson G.K."/>
        </authorList>
    </citation>
    <scope>NUCLEOTIDE SEQUENCE [LARGE SCALE GENOMIC DNA]</scope>
    <source>
        <strain evidence="1 2">5788_EF188</strain>
    </source>
</reference>
<evidence type="ECO:0000313" key="2">
    <source>
        <dbReference type="Proteomes" id="UP000233482"/>
    </source>
</evidence>
<name>A0A855GMC5_9STAP</name>
<dbReference type="RefSeq" id="WP_101041653.1">
    <property type="nucleotide sequence ID" value="NZ_CP095314.1"/>
</dbReference>
<dbReference type="EMBL" id="PIXC01000002">
    <property type="protein sequence ID" value="PKE27154.1"/>
    <property type="molecule type" value="Genomic_DNA"/>
</dbReference>
<comment type="caution">
    <text evidence="1">The sequence shown here is derived from an EMBL/GenBank/DDBJ whole genome shotgun (WGS) entry which is preliminary data.</text>
</comment>
<gene>
    <name evidence="1" type="ORF">CW686_01540</name>
</gene>
<organism evidence="1 2">
    <name type="scientific">Macrococcoides caseolyticum</name>
    <dbReference type="NCBI Taxonomy" id="69966"/>
    <lineage>
        <taxon>Bacteria</taxon>
        <taxon>Bacillati</taxon>
        <taxon>Bacillota</taxon>
        <taxon>Bacilli</taxon>
        <taxon>Bacillales</taxon>
        <taxon>Staphylococcaceae</taxon>
        <taxon>Macrococcoides</taxon>
    </lineage>
</organism>
<proteinExistence type="predicted"/>